<comment type="caution">
    <text evidence="3">The sequence shown here is derived from an EMBL/GenBank/DDBJ whole genome shotgun (WGS) entry which is preliminary data.</text>
</comment>
<dbReference type="PROSITE" id="PS50943">
    <property type="entry name" value="HTH_CROC1"/>
    <property type="match status" value="1"/>
</dbReference>
<reference evidence="3 4" key="1">
    <citation type="submission" date="2023-07" db="EMBL/GenBank/DDBJ databases">
        <title>Genomic Encyclopedia of Type Strains, Phase IV (KMG-IV): sequencing the most valuable type-strain genomes for metagenomic binning, comparative biology and taxonomic classification.</title>
        <authorList>
            <person name="Goeker M."/>
        </authorList>
    </citation>
    <scope>NUCLEOTIDE SEQUENCE [LARGE SCALE GENOMIC DNA]</scope>
    <source>
        <strain evidence="3 4">DSM 102814</strain>
    </source>
</reference>
<dbReference type="PANTHER" id="PTHR46558:SF11">
    <property type="entry name" value="HTH-TYPE TRANSCRIPTIONAL REGULATOR XRE"/>
    <property type="match status" value="1"/>
</dbReference>
<sequence>MGEQIRNIELLEKIALKIKALRNEKGLTQEEVYNDLGIHIARIEANRSNITVSTLAEICKYFSISLKDLFGEIENMK</sequence>
<dbReference type="InterPro" id="IPR010982">
    <property type="entry name" value="Lambda_DNA-bd_dom_sf"/>
</dbReference>
<evidence type="ECO:0000256" key="1">
    <source>
        <dbReference type="ARBA" id="ARBA00023125"/>
    </source>
</evidence>
<evidence type="ECO:0000313" key="3">
    <source>
        <dbReference type="EMBL" id="MDR6300645.1"/>
    </source>
</evidence>
<evidence type="ECO:0000259" key="2">
    <source>
        <dbReference type="PROSITE" id="PS50943"/>
    </source>
</evidence>
<dbReference type="PANTHER" id="PTHR46558">
    <property type="entry name" value="TRACRIPTIONAL REGULATORY PROTEIN-RELATED-RELATED"/>
    <property type="match status" value="1"/>
</dbReference>
<dbReference type="Pfam" id="PF01381">
    <property type="entry name" value="HTH_3"/>
    <property type="match status" value="1"/>
</dbReference>
<dbReference type="SMART" id="SM00530">
    <property type="entry name" value="HTH_XRE"/>
    <property type="match status" value="1"/>
</dbReference>
<dbReference type="Gene3D" id="1.10.260.40">
    <property type="entry name" value="lambda repressor-like DNA-binding domains"/>
    <property type="match status" value="1"/>
</dbReference>
<accession>A0ABU1K4V7</accession>
<organism evidence="3 4">
    <name type="scientific">Mesonia maritima</name>
    <dbReference type="NCBI Taxonomy" id="1793873"/>
    <lineage>
        <taxon>Bacteria</taxon>
        <taxon>Pseudomonadati</taxon>
        <taxon>Bacteroidota</taxon>
        <taxon>Flavobacteriia</taxon>
        <taxon>Flavobacteriales</taxon>
        <taxon>Flavobacteriaceae</taxon>
        <taxon>Mesonia</taxon>
    </lineage>
</organism>
<proteinExistence type="predicted"/>
<protein>
    <submittedName>
        <fullName evidence="3">Transcriptional regulator with XRE-family HTH domain</fullName>
    </submittedName>
</protein>
<dbReference type="CDD" id="cd00093">
    <property type="entry name" value="HTH_XRE"/>
    <property type="match status" value="1"/>
</dbReference>
<dbReference type="EMBL" id="JAVDQA010000002">
    <property type="protein sequence ID" value="MDR6300645.1"/>
    <property type="molecule type" value="Genomic_DNA"/>
</dbReference>
<name>A0ABU1K4V7_9FLAO</name>
<dbReference type="RefSeq" id="WP_309727541.1">
    <property type="nucleotide sequence ID" value="NZ_JAVDQA010000002.1"/>
</dbReference>
<feature type="domain" description="HTH cro/C1-type" evidence="2">
    <location>
        <begin position="18"/>
        <end position="69"/>
    </location>
</feature>
<evidence type="ECO:0000313" key="4">
    <source>
        <dbReference type="Proteomes" id="UP001257659"/>
    </source>
</evidence>
<dbReference type="Proteomes" id="UP001257659">
    <property type="component" value="Unassembled WGS sequence"/>
</dbReference>
<keyword evidence="1" id="KW-0238">DNA-binding</keyword>
<dbReference type="InterPro" id="IPR001387">
    <property type="entry name" value="Cro/C1-type_HTH"/>
</dbReference>
<gene>
    <name evidence="3" type="ORF">GGR31_001276</name>
</gene>
<keyword evidence="4" id="KW-1185">Reference proteome</keyword>
<dbReference type="SUPFAM" id="SSF47413">
    <property type="entry name" value="lambda repressor-like DNA-binding domains"/>
    <property type="match status" value="1"/>
</dbReference>